<dbReference type="Proteomes" id="UP000001555">
    <property type="component" value="Unassembled WGS sequence"/>
</dbReference>
<protein>
    <submittedName>
        <fullName evidence="2 3">POGO family transposable element, putative</fullName>
    </submittedName>
</protein>
<sequence>MPSRTTVTTKGAKDVCLVTTGHEHTQLTVMLCCTADGRKLPPYIVFRRKTIPKEVFPKKVIIRANEMGFMYEEVVKEWLRIVWMKYPGADLNLPNMLVLDSFRGHICPRVKKAIQQAGTDLVVLPGGMTSQLQSLDVAVNKPFKDRLAALYKNDWRATTLP</sequence>
<gene>
    <name evidence="2" type="ORF">IscW_ISCW011521</name>
</gene>
<name>B7Q8L0_IXOSC</name>
<reference evidence="2 4" key="1">
    <citation type="submission" date="2008-03" db="EMBL/GenBank/DDBJ databases">
        <title>Annotation of Ixodes scapularis.</title>
        <authorList>
            <consortium name="Ixodes scapularis Genome Project Consortium"/>
            <person name="Caler E."/>
            <person name="Hannick L.I."/>
            <person name="Bidwell S."/>
            <person name="Joardar V."/>
            <person name="Thiagarajan M."/>
            <person name="Amedeo P."/>
            <person name="Galinsky K.J."/>
            <person name="Schobel S."/>
            <person name="Inman J."/>
            <person name="Hostetler J."/>
            <person name="Miller J."/>
            <person name="Hammond M."/>
            <person name="Megy K."/>
            <person name="Lawson D."/>
            <person name="Kodira C."/>
            <person name="Sutton G."/>
            <person name="Meyer J."/>
            <person name="Hill C.A."/>
            <person name="Birren B."/>
            <person name="Nene V."/>
            <person name="Collins F."/>
            <person name="Alarcon-Chaidez F."/>
            <person name="Wikel S."/>
            <person name="Strausberg R."/>
        </authorList>
    </citation>
    <scope>NUCLEOTIDE SEQUENCE [LARGE SCALE GENOMIC DNA]</scope>
    <source>
        <strain evidence="4">Wikel</strain>
        <strain evidence="2">Wikel colony</strain>
    </source>
</reference>
<dbReference type="EnsemblMetazoa" id="ISCW011521-RA">
    <property type="protein sequence ID" value="ISCW011521-PA"/>
    <property type="gene ID" value="ISCW011521"/>
</dbReference>
<dbReference type="VEuPathDB" id="VectorBase:ISCW011521"/>
<feature type="domain" description="DDE-1" evidence="1">
    <location>
        <begin position="26"/>
        <end position="147"/>
    </location>
</feature>
<dbReference type="OrthoDB" id="6485161at2759"/>
<dbReference type="STRING" id="6945.B7Q8L0"/>
<keyword evidence="4" id="KW-1185">Reference proteome</keyword>
<dbReference type="GO" id="GO:0003676">
    <property type="term" value="F:nucleic acid binding"/>
    <property type="evidence" value="ECO:0007669"/>
    <property type="project" value="InterPro"/>
</dbReference>
<evidence type="ECO:0000313" key="2">
    <source>
        <dbReference type="EMBL" id="EEC15181.1"/>
    </source>
</evidence>
<dbReference type="InParanoid" id="B7Q8L0"/>
<accession>B7Q8L0</accession>
<evidence type="ECO:0000313" key="4">
    <source>
        <dbReference type="Proteomes" id="UP000001555"/>
    </source>
</evidence>
<reference evidence="3" key="2">
    <citation type="submission" date="2020-05" db="UniProtKB">
        <authorList>
            <consortium name="EnsemblMetazoa"/>
        </authorList>
    </citation>
    <scope>IDENTIFICATION</scope>
    <source>
        <strain evidence="3">wikel</strain>
    </source>
</reference>
<dbReference type="VEuPathDB" id="VectorBase:ISCI011521"/>
<dbReference type="AlphaFoldDB" id="B7Q8L0"/>
<organism>
    <name type="scientific">Ixodes scapularis</name>
    <name type="common">Black-legged tick</name>
    <name type="synonym">Deer tick</name>
    <dbReference type="NCBI Taxonomy" id="6945"/>
    <lineage>
        <taxon>Eukaryota</taxon>
        <taxon>Metazoa</taxon>
        <taxon>Ecdysozoa</taxon>
        <taxon>Arthropoda</taxon>
        <taxon>Chelicerata</taxon>
        <taxon>Arachnida</taxon>
        <taxon>Acari</taxon>
        <taxon>Parasitiformes</taxon>
        <taxon>Ixodida</taxon>
        <taxon>Ixodoidea</taxon>
        <taxon>Ixodidae</taxon>
        <taxon>Ixodinae</taxon>
        <taxon>Ixodes</taxon>
    </lineage>
</organism>
<dbReference type="HOGENOM" id="CLU_1708338_0_0_1"/>
<dbReference type="Pfam" id="PF03184">
    <property type="entry name" value="DDE_1"/>
    <property type="match status" value="1"/>
</dbReference>
<dbReference type="EMBL" id="ABJB010921632">
    <property type="status" value="NOT_ANNOTATED_CDS"/>
    <property type="molecule type" value="Genomic_DNA"/>
</dbReference>
<dbReference type="EMBL" id="DS884858">
    <property type="protein sequence ID" value="EEC15181.1"/>
    <property type="molecule type" value="Genomic_DNA"/>
</dbReference>
<evidence type="ECO:0000313" key="3">
    <source>
        <dbReference type="EnsemblMetazoa" id="ISCW011521-PA"/>
    </source>
</evidence>
<evidence type="ECO:0000259" key="1">
    <source>
        <dbReference type="Pfam" id="PF03184"/>
    </source>
</evidence>
<proteinExistence type="predicted"/>
<dbReference type="PaxDb" id="6945-B7Q8L0"/>
<dbReference type="InterPro" id="IPR004875">
    <property type="entry name" value="DDE_SF_endonuclease_dom"/>
</dbReference>
<dbReference type="VEuPathDB" id="VectorBase:ISCP_031360"/>